<dbReference type="EMBL" id="CAMAPB010000009">
    <property type="protein sequence ID" value="CAH9053952.1"/>
    <property type="molecule type" value="Genomic_DNA"/>
</dbReference>
<sequence length="46" mass="5297">MKETCPNCKSNFAAKDKKILTKIVFLLKNNALLVKHGFVRIKHSRL</sequence>
<protein>
    <submittedName>
        <fullName evidence="1">Uncharacterized protein</fullName>
    </submittedName>
</protein>
<evidence type="ECO:0000313" key="2">
    <source>
        <dbReference type="Proteomes" id="UP001152447"/>
    </source>
</evidence>
<dbReference type="AlphaFoldDB" id="A0A9W4QUZ9"/>
<gene>
    <name evidence="1" type="ORF">PSEHALCIP103_00930</name>
</gene>
<comment type="caution">
    <text evidence="1">The sequence shown here is derived from an EMBL/GenBank/DDBJ whole genome shotgun (WGS) entry which is preliminary data.</text>
</comment>
<dbReference type="Proteomes" id="UP001152447">
    <property type="component" value="Unassembled WGS sequence"/>
</dbReference>
<organism evidence="1 2">
    <name type="scientific">Pseudoalteromonas haloplanktis</name>
    <name type="common">Alteromonas haloplanktis</name>
    <dbReference type="NCBI Taxonomy" id="228"/>
    <lineage>
        <taxon>Bacteria</taxon>
        <taxon>Pseudomonadati</taxon>
        <taxon>Pseudomonadota</taxon>
        <taxon>Gammaproteobacteria</taxon>
        <taxon>Alteromonadales</taxon>
        <taxon>Pseudoalteromonadaceae</taxon>
        <taxon>Pseudoalteromonas</taxon>
    </lineage>
</organism>
<accession>A0A9W4QUZ9</accession>
<evidence type="ECO:0000313" key="1">
    <source>
        <dbReference type="EMBL" id="CAH9053952.1"/>
    </source>
</evidence>
<name>A0A9W4QUZ9_PSEHA</name>
<proteinExistence type="predicted"/>
<keyword evidence="2" id="KW-1185">Reference proteome</keyword>
<reference evidence="1" key="1">
    <citation type="submission" date="2022-07" db="EMBL/GenBank/DDBJ databases">
        <authorList>
            <person name="Criscuolo A."/>
        </authorList>
    </citation>
    <scope>NUCLEOTIDE SEQUENCE</scope>
    <source>
        <strain evidence="1">CIP103197</strain>
    </source>
</reference>